<dbReference type="InterPro" id="IPR039421">
    <property type="entry name" value="Type_1_exporter"/>
</dbReference>
<dbReference type="EMBL" id="JBBPFD010000007">
    <property type="protein sequence ID" value="KAK7919423.1"/>
    <property type="molecule type" value="Genomic_DNA"/>
</dbReference>
<feature type="domain" description="ABC transmembrane type-1" evidence="7">
    <location>
        <begin position="107"/>
        <end position="374"/>
    </location>
</feature>
<keyword evidence="9" id="KW-1185">Reference proteome</keyword>
<protein>
    <submittedName>
        <fullName evidence="8">Uncharacterized protein</fullName>
    </submittedName>
</protein>
<dbReference type="SUPFAM" id="SSF90123">
    <property type="entry name" value="ABC transporter transmembrane region"/>
    <property type="match status" value="1"/>
</dbReference>
<evidence type="ECO:0000313" key="8">
    <source>
        <dbReference type="EMBL" id="KAK7919423.1"/>
    </source>
</evidence>
<dbReference type="GO" id="GO:0015421">
    <property type="term" value="F:ABC-type oligopeptide transporter activity"/>
    <property type="evidence" value="ECO:0007669"/>
    <property type="project" value="TreeGrafter"/>
</dbReference>
<dbReference type="InterPro" id="IPR011527">
    <property type="entry name" value="ABC1_TM_dom"/>
</dbReference>
<dbReference type="PROSITE" id="PS50893">
    <property type="entry name" value="ABC_TRANSPORTER_2"/>
    <property type="match status" value="1"/>
</dbReference>
<feature type="chain" id="PRO_5044013117" evidence="5">
    <location>
        <begin position="22"/>
        <end position="591"/>
    </location>
</feature>
<dbReference type="SUPFAM" id="SSF52540">
    <property type="entry name" value="P-loop containing nucleoside triphosphate hydrolases"/>
    <property type="match status" value="1"/>
</dbReference>
<evidence type="ECO:0000256" key="2">
    <source>
        <dbReference type="ARBA" id="ARBA00022692"/>
    </source>
</evidence>
<dbReference type="PANTHER" id="PTHR43394:SF14">
    <property type="entry name" value="TRANSPORTER 2, ATP BINDING CASSETTE SUBFAMILY B"/>
    <property type="match status" value="1"/>
</dbReference>
<dbReference type="GO" id="GO:0016887">
    <property type="term" value="F:ATP hydrolysis activity"/>
    <property type="evidence" value="ECO:0007669"/>
    <property type="project" value="InterPro"/>
</dbReference>
<evidence type="ECO:0000259" key="6">
    <source>
        <dbReference type="PROSITE" id="PS50893"/>
    </source>
</evidence>
<dbReference type="GO" id="GO:0005524">
    <property type="term" value="F:ATP binding"/>
    <property type="evidence" value="ECO:0007669"/>
    <property type="project" value="InterPro"/>
</dbReference>
<sequence length="591" mass="65940">MALGWTFWTALLLLKIPISGPLVGCRDCGVLESLLCVLCLLCPVVESGRMLMSKDDRSYMGPHPDLTKVPLSTLASLLACLIWEKGLCDEKLPKENPKSKGLEGDTFIPLYQGKVIDMLKTSLVETDLYYAIAKLAFVSLGSAIFSGARGGLFMFSLARLNRRLKHLLFNTLLQQEIQFFDENNPGKLSSRLHSDVDRMGRTVALNANVLVRSTVKTCLMLVVMVQLSWELTVLTVLEMPLIGLVQNKYTKLSTELKEQVQAHHAEISELVLQSVSGIETVRSFNAEDVEIKRYNAAVEQLRRVKRQSGIYSSIFCFVRRMITLVIRIIFLVLARRLILSDQLSIGSLVTFLLYQKPMSYNLREIMYGYGETKSTVGVISKVFSYLDRKPKCQTAGDLAPEKLEGRIVFENVSFTYPSASAEKTAPTALKMAVVSQNPVLFCGSLKYNIEYGLKESNIDKVQDTAKRIKAESFFSDLDDGYDTDVGEAGGKLSEGLKQSIAILRALVRDPQVIILDEATSKLDVLAQHAVLGEILSGGRTVLVVAHQLKTVEKADHIIFLENGEIVEEGTHQNLMDKRGRYYSLKEELFKT</sequence>
<dbReference type="GO" id="GO:0016020">
    <property type="term" value="C:membrane"/>
    <property type="evidence" value="ECO:0007669"/>
    <property type="project" value="UniProtKB-SubCell"/>
</dbReference>
<evidence type="ECO:0000259" key="7">
    <source>
        <dbReference type="PROSITE" id="PS50929"/>
    </source>
</evidence>
<dbReference type="Gene3D" id="3.40.50.300">
    <property type="entry name" value="P-loop containing nucleotide triphosphate hydrolases"/>
    <property type="match status" value="1"/>
</dbReference>
<keyword evidence="2" id="KW-0812">Transmembrane</keyword>
<evidence type="ECO:0000256" key="5">
    <source>
        <dbReference type="SAM" id="SignalP"/>
    </source>
</evidence>
<dbReference type="Proteomes" id="UP001460270">
    <property type="component" value="Unassembled WGS sequence"/>
</dbReference>
<keyword evidence="3" id="KW-1133">Transmembrane helix</keyword>
<feature type="domain" description="ABC transporter" evidence="6">
    <location>
        <begin position="343"/>
        <end position="587"/>
    </location>
</feature>
<dbReference type="Pfam" id="PF00005">
    <property type="entry name" value="ABC_tran"/>
    <property type="match status" value="1"/>
</dbReference>
<evidence type="ECO:0000256" key="3">
    <source>
        <dbReference type="ARBA" id="ARBA00022989"/>
    </source>
</evidence>
<evidence type="ECO:0000313" key="9">
    <source>
        <dbReference type="Proteomes" id="UP001460270"/>
    </source>
</evidence>
<feature type="signal peptide" evidence="5">
    <location>
        <begin position="1"/>
        <end position="21"/>
    </location>
</feature>
<proteinExistence type="predicted"/>
<organism evidence="8 9">
    <name type="scientific">Mugilogobius chulae</name>
    <name type="common">yellowstripe goby</name>
    <dbReference type="NCBI Taxonomy" id="88201"/>
    <lineage>
        <taxon>Eukaryota</taxon>
        <taxon>Metazoa</taxon>
        <taxon>Chordata</taxon>
        <taxon>Craniata</taxon>
        <taxon>Vertebrata</taxon>
        <taxon>Euteleostomi</taxon>
        <taxon>Actinopterygii</taxon>
        <taxon>Neopterygii</taxon>
        <taxon>Teleostei</taxon>
        <taxon>Neoteleostei</taxon>
        <taxon>Acanthomorphata</taxon>
        <taxon>Gobiaria</taxon>
        <taxon>Gobiiformes</taxon>
        <taxon>Gobioidei</taxon>
        <taxon>Gobiidae</taxon>
        <taxon>Gobionellinae</taxon>
        <taxon>Mugilogobius</taxon>
    </lineage>
</organism>
<accession>A0AAW0PEF3</accession>
<dbReference type="Pfam" id="PF00664">
    <property type="entry name" value="ABC_membrane"/>
    <property type="match status" value="1"/>
</dbReference>
<evidence type="ECO:0000256" key="1">
    <source>
        <dbReference type="ARBA" id="ARBA00004141"/>
    </source>
</evidence>
<dbReference type="InterPro" id="IPR003439">
    <property type="entry name" value="ABC_transporter-like_ATP-bd"/>
</dbReference>
<gene>
    <name evidence="8" type="ORF">WMY93_010707</name>
</gene>
<reference evidence="9" key="1">
    <citation type="submission" date="2024-04" db="EMBL/GenBank/DDBJ databases">
        <title>Salinicola lusitanus LLJ914,a marine bacterium isolated from the Okinawa Trough.</title>
        <authorList>
            <person name="Li J."/>
        </authorList>
    </citation>
    <scope>NUCLEOTIDE SEQUENCE [LARGE SCALE GENOMIC DNA]</scope>
</reference>
<dbReference type="InterPro" id="IPR036640">
    <property type="entry name" value="ABC1_TM_sf"/>
</dbReference>
<keyword evidence="5" id="KW-0732">Signal</keyword>
<name>A0AAW0PEF3_9GOBI</name>
<dbReference type="InterPro" id="IPR027417">
    <property type="entry name" value="P-loop_NTPase"/>
</dbReference>
<evidence type="ECO:0000256" key="4">
    <source>
        <dbReference type="ARBA" id="ARBA00023136"/>
    </source>
</evidence>
<dbReference type="Gene3D" id="1.20.1560.10">
    <property type="entry name" value="ABC transporter type 1, transmembrane domain"/>
    <property type="match status" value="1"/>
</dbReference>
<dbReference type="PANTHER" id="PTHR43394">
    <property type="entry name" value="ATP-DEPENDENT PERMEASE MDL1, MITOCHONDRIAL"/>
    <property type="match status" value="1"/>
</dbReference>
<comment type="subcellular location">
    <subcellularLocation>
        <location evidence="1">Membrane</location>
        <topology evidence="1">Multi-pass membrane protein</topology>
    </subcellularLocation>
</comment>
<keyword evidence="4" id="KW-0472">Membrane</keyword>
<dbReference type="PROSITE" id="PS50929">
    <property type="entry name" value="ABC_TM1F"/>
    <property type="match status" value="1"/>
</dbReference>
<dbReference type="AlphaFoldDB" id="A0AAW0PEF3"/>
<comment type="caution">
    <text evidence="8">The sequence shown here is derived from an EMBL/GenBank/DDBJ whole genome shotgun (WGS) entry which is preliminary data.</text>
</comment>